<dbReference type="PIRSF" id="PIRSF004848">
    <property type="entry name" value="YBL036c_PLPDEIII"/>
    <property type="match status" value="1"/>
</dbReference>
<dbReference type="CDD" id="cd00635">
    <property type="entry name" value="PLPDE_III_YBL036c_like"/>
    <property type="match status" value="1"/>
</dbReference>
<dbReference type="PANTHER" id="PTHR10146">
    <property type="entry name" value="PROLINE SYNTHETASE CO-TRANSCRIBED BACTERIAL HOMOLOG PROTEIN"/>
    <property type="match status" value="1"/>
</dbReference>
<evidence type="ECO:0000259" key="5">
    <source>
        <dbReference type="Pfam" id="PF01168"/>
    </source>
</evidence>
<protein>
    <recommendedName>
        <fullName evidence="2">Pyridoxal phosphate homeostasis protein</fullName>
        <shortName evidence="2">PLP homeostasis protein</shortName>
    </recommendedName>
</protein>
<comment type="cofactor">
    <cofactor evidence="3">
        <name>pyridoxal 5'-phosphate</name>
        <dbReference type="ChEBI" id="CHEBI:597326"/>
    </cofactor>
</comment>
<evidence type="ECO:0000256" key="4">
    <source>
        <dbReference type="RuleBase" id="RU004514"/>
    </source>
</evidence>
<feature type="modified residue" description="N6-(pyridoxal phosphate)lysine" evidence="2 3">
    <location>
        <position position="30"/>
    </location>
</feature>
<dbReference type="Pfam" id="PF01168">
    <property type="entry name" value="Ala_racemase_N"/>
    <property type="match status" value="1"/>
</dbReference>
<dbReference type="SUPFAM" id="SSF51419">
    <property type="entry name" value="PLP-binding barrel"/>
    <property type="match status" value="1"/>
</dbReference>
<evidence type="ECO:0000256" key="1">
    <source>
        <dbReference type="ARBA" id="ARBA00022898"/>
    </source>
</evidence>
<gene>
    <name evidence="6" type="ORF">H9851_06575</name>
</gene>
<dbReference type="InterPro" id="IPR001608">
    <property type="entry name" value="Ala_racemase_N"/>
</dbReference>
<organism evidence="6 7">
    <name type="scientific">Candidatus Borkfalkia faecavium</name>
    <dbReference type="NCBI Taxonomy" id="2838508"/>
    <lineage>
        <taxon>Bacteria</taxon>
        <taxon>Bacillati</taxon>
        <taxon>Bacillota</taxon>
        <taxon>Clostridia</taxon>
        <taxon>Christensenellales</taxon>
        <taxon>Christensenellaceae</taxon>
        <taxon>Candidatus Borkfalkia</taxon>
    </lineage>
</organism>
<dbReference type="EMBL" id="DXEW01000031">
    <property type="protein sequence ID" value="HIX50921.1"/>
    <property type="molecule type" value="Genomic_DNA"/>
</dbReference>
<comment type="caution">
    <text evidence="6">The sequence shown here is derived from an EMBL/GenBank/DDBJ whole genome shotgun (WGS) entry which is preliminary data.</text>
</comment>
<evidence type="ECO:0000256" key="2">
    <source>
        <dbReference type="HAMAP-Rule" id="MF_02087"/>
    </source>
</evidence>
<dbReference type="InterPro" id="IPR011078">
    <property type="entry name" value="PyrdxlP_homeostasis"/>
</dbReference>
<dbReference type="NCBIfam" id="TIGR00044">
    <property type="entry name" value="YggS family pyridoxal phosphate-dependent enzyme"/>
    <property type="match status" value="1"/>
</dbReference>
<proteinExistence type="inferred from homology"/>
<accession>A0A9D2AVS5</accession>
<name>A0A9D2AVS5_9FIRM</name>
<reference evidence="6" key="1">
    <citation type="journal article" date="2021" name="PeerJ">
        <title>Extensive microbial diversity within the chicken gut microbiome revealed by metagenomics and culture.</title>
        <authorList>
            <person name="Gilroy R."/>
            <person name="Ravi A."/>
            <person name="Getino M."/>
            <person name="Pursley I."/>
            <person name="Horton D.L."/>
            <person name="Alikhan N.F."/>
            <person name="Baker D."/>
            <person name="Gharbi K."/>
            <person name="Hall N."/>
            <person name="Watson M."/>
            <person name="Adriaenssens E.M."/>
            <person name="Foster-Nyarko E."/>
            <person name="Jarju S."/>
            <person name="Secka A."/>
            <person name="Antonio M."/>
            <person name="Oren A."/>
            <person name="Chaudhuri R.R."/>
            <person name="La Ragione R."/>
            <person name="Hildebrand F."/>
            <person name="Pallen M.J."/>
        </authorList>
    </citation>
    <scope>NUCLEOTIDE SEQUENCE</scope>
    <source>
        <strain evidence="6">2189</strain>
    </source>
</reference>
<dbReference type="InterPro" id="IPR029066">
    <property type="entry name" value="PLP-binding_barrel"/>
</dbReference>
<feature type="domain" description="Alanine racemase N-terminal" evidence="5">
    <location>
        <begin position="22"/>
        <end position="218"/>
    </location>
</feature>
<keyword evidence="1 2" id="KW-0663">Pyridoxal phosphate</keyword>
<dbReference type="GO" id="GO:0030170">
    <property type="term" value="F:pyridoxal phosphate binding"/>
    <property type="evidence" value="ECO:0007669"/>
    <property type="project" value="UniProtKB-UniRule"/>
</dbReference>
<dbReference type="Gene3D" id="3.20.20.10">
    <property type="entry name" value="Alanine racemase"/>
    <property type="match status" value="1"/>
</dbReference>
<dbReference type="Proteomes" id="UP000886847">
    <property type="component" value="Unassembled WGS sequence"/>
</dbReference>
<evidence type="ECO:0000313" key="6">
    <source>
        <dbReference type="EMBL" id="HIX50921.1"/>
    </source>
</evidence>
<evidence type="ECO:0000256" key="3">
    <source>
        <dbReference type="PIRSR" id="PIRSR004848-1"/>
    </source>
</evidence>
<dbReference type="AlphaFoldDB" id="A0A9D2AVS5"/>
<dbReference type="HAMAP" id="MF_02087">
    <property type="entry name" value="PLP_homeostasis"/>
    <property type="match status" value="1"/>
</dbReference>
<sequence length="224" mass="24923">MIKENVQKALAELAGGNCFGEKVTLVAATKTRTAEEINEAIAAGITDIGENRVQEFTEKYDLVQGGRRHFIGHLQTNKVKYLIGKTDLIQSLDREELAEELQKRAEKAGWTAECLVEINAGSELSKSGFFPEQAAEAVQKLAAYPNIRLRGLMAMLPICENTQHLRSLCLSIREIYDTIKKERKAFDVLSMGMSGDWRLCVECGSNMIRLGTALFGERHYPAKA</sequence>
<dbReference type="PANTHER" id="PTHR10146:SF14">
    <property type="entry name" value="PYRIDOXAL PHOSPHATE HOMEOSTASIS PROTEIN"/>
    <property type="match status" value="1"/>
</dbReference>
<comment type="function">
    <text evidence="2">Pyridoxal 5'-phosphate (PLP)-binding protein, which is involved in PLP homeostasis.</text>
</comment>
<comment type="similarity">
    <text evidence="2 4">Belongs to the pyridoxal phosphate-binding protein YggS/PROSC family.</text>
</comment>
<evidence type="ECO:0000313" key="7">
    <source>
        <dbReference type="Proteomes" id="UP000886847"/>
    </source>
</evidence>
<reference evidence="6" key="2">
    <citation type="submission" date="2021-04" db="EMBL/GenBank/DDBJ databases">
        <authorList>
            <person name="Gilroy R."/>
        </authorList>
    </citation>
    <scope>NUCLEOTIDE SEQUENCE</scope>
    <source>
        <strain evidence="6">2189</strain>
    </source>
</reference>